<protein>
    <recommendedName>
        <fullName evidence="3">Leucine Rich repeats (2 copies)</fullName>
    </recommendedName>
</protein>
<organism evidence="1 2">
    <name type="scientific">Sphingobacterium spiritivorum</name>
    <name type="common">Flavobacterium spiritivorum</name>
    <dbReference type="NCBI Taxonomy" id="258"/>
    <lineage>
        <taxon>Bacteria</taxon>
        <taxon>Pseudomonadati</taxon>
        <taxon>Bacteroidota</taxon>
        <taxon>Sphingobacteriia</taxon>
        <taxon>Sphingobacteriales</taxon>
        <taxon>Sphingobacteriaceae</taxon>
        <taxon>Sphingobacterium</taxon>
    </lineage>
</organism>
<name>A0A380CXN0_SPHSI</name>
<dbReference type="InterPro" id="IPR032675">
    <property type="entry name" value="LRR_dom_sf"/>
</dbReference>
<evidence type="ECO:0000313" key="1">
    <source>
        <dbReference type="EMBL" id="SUJ30584.1"/>
    </source>
</evidence>
<evidence type="ECO:0008006" key="3">
    <source>
        <dbReference type="Google" id="ProtNLM"/>
    </source>
</evidence>
<sequence>MYLGTTTQGRTDQFIVLEKGDSAADVSAMMKAENINNIIISGKEADTDVLINTTFSEVFSEMEIVHLSDIGFGKSEELLQFKNVKRLEIKNCKFKGKEGLDWSQLIHLEELFTSYSKRFQNLFTHPVLKTLYIEKFEEEGFEFPVNSQLETLSIEKSMDCNWASLPNFKNLKALYLVSIPSIVDITWMTGISQLEDIDFTSCKNMENVIETLSQVKSLKTIFLANTNDFKTLLPLQNLTHLQELSIESSGKLLDKKNIDFLNQMPDLEFSIEMKNCAISNEK</sequence>
<dbReference type="Gene3D" id="3.80.10.10">
    <property type="entry name" value="Ribonuclease Inhibitor"/>
    <property type="match status" value="1"/>
</dbReference>
<gene>
    <name evidence="1" type="ORF">NCTC11388_04831</name>
</gene>
<dbReference type="SUPFAM" id="SSF52058">
    <property type="entry name" value="L domain-like"/>
    <property type="match status" value="1"/>
</dbReference>
<dbReference type="Proteomes" id="UP000254893">
    <property type="component" value="Unassembled WGS sequence"/>
</dbReference>
<accession>A0A380CXN0</accession>
<evidence type="ECO:0000313" key="2">
    <source>
        <dbReference type="Proteomes" id="UP000254893"/>
    </source>
</evidence>
<dbReference type="AlphaFoldDB" id="A0A380CXN0"/>
<proteinExistence type="predicted"/>
<dbReference type="EMBL" id="UGYW01000002">
    <property type="protein sequence ID" value="SUJ30584.1"/>
    <property type="molecule type" value="Genomic_DNA"/>
</dbReference>
<dbReference type="RefSeq" id="WP_115171924.1">
    <property type="nucleotide sequence ID" value="NZ_UGYW01000002.1"/>
</dbReference>
<reference evidence="1 2" key="1">
    <citation type="submission" date="2018-06" db="EMBL/GenBank/DDBJ databases">
        <authorList>
            <consortium name="Pathogen Informatics"/>
            <person name="Doyle S."/>
        </authorList>
    </citation>
    <scope>NUCLEOTIDE SEQUENCE [LARGE SCALE GENOMIC DNA]</scope>
    <source>
        <strain evidence="1 2">NCTC11388</strain>
    </source>
</reference>